<proteinExistence type="predicted"/>
<evidence type="ECO:0000256" key="1">
    <source>
        <dbReference type="ARBA" id="ARBA00023122"/>
    </source>
</evidence>
<sequence length="147" mass="15558">MLVKTILKAKARGAGVVTISPDSDVAQAARILAEHRIGALVAVEADGRLAGILSERDIVRGVGQGGAVCLSGPVRGLMTATVLTCTEDDTVESLMQTMTSRRIRHLPVVDGDGRLCGIVTIGDVVKSRLDQVDMEVDNLRHYVVAAR</sequence>
<dbReference type="AlphaFoldDB" id="A0A7C9UWE9"/>
<dbReference type="EMBL" id="JAAIYP010000038">
    <property type="protein sequence ID" value="NFV80669.1"/>
    <property type="molecule type" value="Genomic_DNA"/>
</dbReference>
<evidence type="ECO:0000313" key="4">
    <source>
        <dbReference type="EMBL" id="NFV80669.1"/>
    </source>
</evidence>
<dbReference type="SMART" id="SM00116">
    <property type="entry name" value="CBS"/>
    <property type="match status" value="2"/>
</dbReference>
<keyword evidence="5" id="KW-1185">Reference proteome</keyword>
<dbReference type="RefSeq" id="WP_163679348.1">
    <property type="nucleotide sequence ID" value="NZ_JAAIYP010000038.1"/>
</dbReference>
<dbReference type="InterPro" id="IPR051257">
    <property type="entry name" value="Diverse_CBS-Domain"/>
</dbReference>
<dbReference type="PANTHER" id="PTHR43080:SF2">
    <property type="entry name" value="CBS DOMAIN-CONTAINING PROTEIN"/>
    <property type="match status" value="1"/>
</dbReference>
<dbReference type="PROSITE" id="PS51371">
    <property type="entry name" value="CBS"/>
    <property type="match status" value="2"/>
</dbReference>
<feature type="domain" description="CBS" evidence="3">
    <location>
        <begin position="78"/>
        <end position="134"/>
    </location>
</feature>
<keyword evidence="1 2" id="KW-0129">CBS domain</keyword>
<gene>
    <name evidence="4" type="ORF">G4223_11175</name>
</gene>
<dbReference type="Proteomes" id="UP000480684">
    <property type="component" value="Unassembled WGS sequence"/>
</dbReference>
<dbReference type="Gene3D" id="3.10.580.10">
    <property type="entry name" value="CBS-domain"/>
    <property type="match status" value="1"/>
</dbReference>
<comment type="caution">
    <text evidence="4">The sequence shown here is derived from an EMBL/GenBank/DDBJ whole genome shotgun (WGS) entry which is preliminary data.</text>
</comment>
<dbReference type="InterPro" id="IPR046342">
    <property type="entry name" value="CBS_dom_sf"/>
</dbReference>
<dbReference type="InterPro" id="IPR000644">
    <property type="entry name" value="CBS_dom"/>
</dbReference>
<protein>
    <submittedName>
        <fullName evidence="4">CBS domain-containing protein</fullName>
    </submittedName>
</protein>
<reference evidence="4 5" key="1">
    <citation type="submission" date="2020-02" db="EMBL/GenBank/DDBJ databases">
        <authorList>
            <person name="Dziuba M."/>
            <person name="Kuznetsov B."/>
            <person name="Mardanov A."/>
            <person name="Ravin N."/>
            <person name="Grouzdev D."/>
        </authorList>
    </citation>
    <scope>NUCLEOTIDE SEQUENCE [LARGE SCALE GENOMIC DNA]</scope>
    <source>
        <strain evidence="4 5">SpK</strain>
    </source>
</reference>
<name>A0A7C9UWE9_9PROT</name>
<evidence type="ECO:0000259" key="3">
    <source>
        <dbReference type="PROSITE" id="PS51371"/>
    </source>
</evidence>
<dbReference type="SUPFAM" id="SSF54631">
    <property type="entry name" value="CBS-domain pair"/>
    <property type="match status" value="1"/>
</dbReference>
<dbReference type="CDD" id="cd04623">
    <property type="entry name" value="CBS_pair_bac_euk"/>
    <property type="match status" value="1"/>
</dbReference>
<organism evidence="4 5">
    <name type="scientific">Magnetospirillum aberrantis SpK</name>
    <dbReference type="NCBI Taxonomy" id="908842"/>
    <lineage>
        <taxon>Bacteria</taxon>
        <taxon>Pseudomonadati</taxon>
        <taxon>Pseudomonadota</taxon>
        <taxon>Alphaproteobacteria</taxon>
        <taxon>Rhodospirillales</taxon>
        <taxon>Rhodospirillaceae</taxon>
        <taxon>Magnetospirillum</taxon>
    </lineage>
</organism>
<dbReference type="InterPro" id="IPR044725">
    <property type="entry name" value="CBSX3_CBS_dom"/>
</dbReference>
<dbReference type="Pfam" id="PF00571">
    <property type="entry name" value="CBS"/>
    <property type="match status" value="2"/>
</dbReference>
<feature type="domain" description="CBS" evidence="3">
    <location>
        <begin position="10"/>
        <end position="68"/>
    </location>
</feature>
<dbReference type="PANTHER" id="PTHR43080">
    <property type="entry name" value="CBS DOMAIN-CONTAINING PROTEIN CBSX3, MITOCHONDRIAL"/>
    <property type="match status" value="1"/>
</dbReference>
<accession>A0A7C9UWE9</accession>
<evidence type="ECO:0000313" key="5">
    <source>
        <dbReference type="Proteomes" id="UP000480684"/>
    </source>
</evidence>
<evidence type="ECO:0000256" key="2">
    <source>
        <dbReference type="PROSITE-ProRule" id="PRU00703"/>
    </source>
</evidence>